<dbReference type="Pfam" id="PF00149">
    <property type="entry name" value="Metallophos"/>
    <property type="match status" value="1"/>
</dbReference>
<dbReference type="GO" id="GO:0016787">
    <property type="term" value="F:hydrolase activity"/>
    <property type="evidence" value="ECO:0007669"/>
    <property type="project" value="UniProtKB-KW"/>
</dbReference>
<dbReference type="SUPFAM" id="SSF56300">
    <property type="entry name" value="Metallo-dependent phosphatases"/>
    <property type="match status" value="1"/>
</dbReference>
<dbReference type="GO" id="GO:0046872">
    <property type="term" value="F:metal ion binding"/>
    <property type="evidence" value="ECO:0007669"/>
    <property type="project" value="UniProtKB-KW"/>
</dbReference>
<keyword evidence="7" id="KW-1185">Reference proteome</keyword>
<dbReference type="InterPro" id="IPR029052">
    <property type="entry name" value="Metallo-depent_PP-like"/>
</dbReference>
<reference evidence="6 7" key="1">
    <citation type="submission" date="2015-08" db="EMBL/GenBank/DDBJ databases">
        <title>Draft Genome Sequence of Pseudoalteromonas porphyrae UCD-SED14.</title>
        <authorList>
            <person name="Coil D.A."/>
            <person name="Jospin G."/>
            <person name="Lee R.D."/>
            <person name="Eisen J.A."/>
        </authorList>
    </citation>
    <scope>NUCLEOTIDE SEQUENCE [LARGE SCALE GENOMIC DNA]</scope>
    <source>
        <strain evidence="6 7">UCD-SED14</strain>
    </source>
</reference>
<keyword evidence="3" id="KW-0408">Iron</keyword>
<evidence type="ECO:0000259" key="5">
    <source>
        <dbReference type="Pfam" id="PF00149"/>
    </source>
</evidence>
<evidence type="ECO:0000256" key="4">
    <source>
        <dbReference type="ARBA" id="ARBA00025742"/>
    </source>
</evidence>
<dbReference type="AlphaFoldDB" id="A0A0N1MTZ4"/>
<keyword evidence="2" id="KW-0378">Hydrolase</keyword>
<protein>
    <submittedName>
        <fullName evidence="6">3',5'-cyclic-nucleotide phosphodiesterase</fullName>
    </submittedName>
</protein>
<comment type="caution">
    <text evidence="6">The sequence shown here is derived from an EMBL/GenBank/DDBJ whole genome shotgun (WGS) entry which is preliminary data.</text>
</comment>
<dbReference type="PANTHER" id="PTHR42988:SF2">
    <property type="entry name" value="CYCLIC NUCLEOTIDE PHOSPHODIESTERASE CBUA0032-RELATED"/>
    <property type="match status" value="1"/>
</dbReference>
<keyword evidence="1" id="KW-0479">Metal-binding</keyword>
<proteinExistence type="inferred from homology"/>
<dbReference type="InterPro" id="IPR050884">
    <property type="entry name" value="CNP_phosphodiesterase-III"/>
</dbReference>
<dbReference type="EMBL" id="LHPH01000012">
    <property type="protein sequence ID" value="KPH62677.1"/>
    <property type="molecule type" value="Genomic_DNA"/>
</dbReference>
<evidence type="ECO:0000256" key="1">
    <source>
        <dbReference type="ARBA" id="ARBA00022723"/>
    </source>
</evidence>
<gene>
    <name evidence="6" type="ORF">ADS77_11490</name>
</gene>
<dbReference type="PANTHER" id="PTHR42988">
    <property type="entry name" value="PHOSPHOHYDROLASE"/>
    <property type="match status" value="1"/>
</dbReference>
<organism evidence="6 7">
    <name type="scientific">Pseudoalteromonas porphyrae</name>
    <dbReference type="NCBI Taxonomy" id="187330"/>
    <lineage>
        <taxon>Bacteria</taxon>
        <taxon>Pseudomonadati</taxon>
        <taxon>Pseudomonadota</taxon>
        <taxon>Gammaproteobacteria</taxon>
        <taxon>Alteromonadales</taxon>
        <taxon>Pseudoalteromonadaceae</taxon>
        <taxon>Pseudoalteromonas</taxon>
    </lineage>
</organism>
<accession>A0A0N1MTZ4</accession>
<evidence type="ECO:0000256" key="3">
    <source>
        <dbReference type="ARBA" id="ARBA00023004"/>
    </source>
</evidence>
<dbReference type="STRING" id="187330.AMS58_01055"/>
<evidence type="ECO:0000313" key="7">
    <source>
        <dbReference type="Proteomes" id="UP000037848"/>
    </source>
</evidence>
<evidence type="ECO:0000313" key="6">
    <source>
        <dbReference type="EMBL" id="KPH62677.1"/>
    </source>
</evidence>
<dbReference type="Gene3D" id="3.60.21.10">
    <property type="match status" value="1"/>
</dbReference>
<dbReference type="PATRIC" id="fig|187330.3.peg.704"/>
<dbReference type="RefSeq" id="WP_054454526.1">
    <property type="nucleotide sequence ID" value="NZ_LHPH01000012.1"/>
</dbReference>
<name>A0A0N1MTZ4_9GAMM</name>
<dbReference type="Proteomes" id="UP000037848">
    <property type="component" value="Unassembled WGS sequence"/>
</dbReference>
<feature type="domain" description="Calcineurin-like phosphoesterase" evidence="5">
    <location>
        <begin position="15"/>
        <end position="201"/>
    </location>
</feature>
<sequence length="263" mass="29495">MAWFDEVAKFNTPQLRLAHITDCHLFCDIDGEYFAVNTAKHFSSALTHMAQQPLDAVIFGGDLTQDHSFESYLLFAQLIADSPLTCPVFWVPGNHDEISLMQRISGGQIKSAKRLIASGFDILLVNSKGPTPAGWVSEQHINELSEVLAASQQPAVVFCHHNPLPINGYLDKHMLENGPQLLNVLHNSGLVNHLFHGHVHNDYQFKFRSVDILSTPASSVQFTKHSIDWQQQNMGASYRLITLERLNTAEPLCVKSELIWLNE</sequence>
<dbReference type="OrthoDB" id="9784378at2"/>
<comment type="similarity">
    <text evidence="4">Belongs to the cyclic nucleotide phosphodiesterase class-III family.</text>
</comment>
<dbReference type="InterPro" id="IPR004843">
    <property type="entry name" value="Calcineurin-like_PHP"/>
</dbReference>
<evidence type="ECO:0000256" key="2">
    <source>
        <dbReference type="ARBA" id="ARBA00022801"/>
    </source>
</evidence>